<gene>
    <name evidence="1" type="ORF">Q0590_31955</name>
</gene>
<sequence>MLSLTEILFLTLQERAHYVWNKGMYCYSSWEGNYKITLYWLGNFYAQVWHEESSNLLLDVTLNETMPQ</sequence>
<organism evidence="1 2">
    <name type="scientific">Rhodocytophaga aerolata</name>
    <dbReference type="NCBI Taxonomy" id="455078"/>
    <lineage>
        <taxon>Bacteria</taxon>
        <taxon>Pseudomonadati</taxon>
        <taxon>Bacteroidota</taxon>
        <taxon>Cytophagia</taxon>
        <taxon>Cytophagales</taxon>
        <taxon>Rhodocytophagaceae</taxon>
        <taxon>Rhodocytophaga</taxon>
    </lineage>
</organism>
<accession>A0ABT8RFP7</accession>
<proteinExistence type="predicted"/>
<evidence type="ECO:0000313" key="1">
    <source>
        <dbReference type="EMBL" id="MDO1450932.1"/>
    </source>
</evidence>
<dbReference type="RefSeq" id="WP_302041732.1">
    <property type="nucleotide sequence ID" value="NZ_JAUKPO010000039.1"/>
</dbReference>
<dbReference type="Proteomes" id="UP001168528">
    <property type="component" value="Unassembled WGS sequence"/>
</dbReference>
<protein>
    <submittedName>
        <fullName evidence="1">Uncharacterized protein</fullName>
    </submittedName>
</protein>
<keyword evidence="2" id="KW-1185">Reference proteome</keyword>
<comment type="caution">
    <text evidence="1">The sequence shown here is derived from an EMBL/GenBank/DDBJ whole genome shotgun (WGS) entry which is preliminary data.</text>
</comment>
<dbReference type="EMBL" id="JAUKPO010000039">
    <property type="protein sequence ID" value="MDO1450932.1"/>
    <property type="molecule type" value="Genomic_DNA"/>
</dbReference>
<reference evidence="1" key="1">
    <citation type="submission" date="2023-07" db="EMBL/GenBank/DDBJ databases">
        <title>The genome sequence of Rhodocytophaga aerolata KACC 12507.</title>
        <authorList>
            <person name="Zhang X."/>
        </authorList>
    </citation>
    <scope>NUCLEOTIDE SEQUENCE</scope>
    <source>
        <strain evidence="1">KACC 12507</strain>
    </source>
</reference>
<name>A0ABT8RFP7_9BACT</name>
<evidence type="ECO:0000313" key="2">
    <source>
        <dbReference type="Proteomes" id="UP001168528"/>
    </source>
</evidence>